<keyword evidence="10" id="KW-0645">Protease</keyword>
<keyword evidence="11" id="KW-0328">Glycosyltransferase</keyword>
<comment type="subcellular location">
    <subcellularLocation>
        <location evidence="2">Cell membrane</location>
        <topology evidence="2">Single-pass type II membrane protein</topology>
    </subcellularLocation>
</comment>
<evidence type="ECO:0000256" key="8">
    <source>
        <dbReference type="ARBA" id="ARBA00022475"/>
    </source>
</evidence>
<evidence type="ECO:0000313" key="30">
    <source>
        <dbReference type="Proteomes" id="UP000249377"/>
    </source>
</evidence>
<keyword evidence="22" id="KW-0961">Cell wall biogenesis/degradation</keyword>
<keyword evidence="16" id="KW-0735">Signal-anchor</keyword>
<dbReference type="GO" id="GO:0046677">
    <property type="term" value="P:response to antibiotic"/>
    <property type="evidence" value="ECO:0007669"/>
    <property type="project" value="UniProtKB-KW"/>
</dbReference>
<keyword evidence="20" id="KW-0046">Antibiotic resistance</keyword>
<evidence type="ECO:0000313" key="29">
    <source>
        <dbReference type="EMBL" id="RAQ22489.1"/>
    </source>
</evidence>
<comment type="similarity">
    <text evidence="5">In the N-terminal section; belongs to the glycosyltransferase 51 family.</text>
</comment>
<reference evidence="29 30" key="1">
    <citation type="submission" date="2018-06" db="EMBL/GenBank/DDBJ databases">
        <title>Noncontiguous genome sequence of Ruminococcaceae bacterium ASD2818.</title>
        <authorList>
            <person name="Chaplin A.V."/>
            <person name="Sokolova S.R."/>
            <person name="Kochetkova T.O."/>
            <person name="Goltsov A.Y."/>
            <person name="Trofimov D.Y."/>
            <person name="Efimov B.A."/>
        </authorList>
    </citation>
    <scope>NUCLEOTIDE SEQUENCE [LARGE SCALE GENOMIC DNA]</scope>
    <source>
        <strain evidence="29 30">ASD2818</strain>
    </source>
</reference>
<dbReference type="GO" id="GO:0009252">
    <property type="term" value="P:peptidoglycan biosynthetic process"/>
    <property type="evidence" value="ECO:0007669"/>
    <property type="project" value="UniProtKB-UniPathway"/>
</dbReference>
<evidence type="ECO:0000256" key="23">
    <source>
        <dbReference type="ARBA" id="ARBA00034000"/>
    </source>
</evidence>
<dbReference type="GO" id="GO:0005886">
    <property type="term" value="C:plasma membrane"/>
    <property type="evidence" value="ECO:0007669"/>
    <property type="project" value="UniProtKB-SubCell"/>
</dbReference>
<evidence type="ECO:0000256" key="5">
    <source>
        <dbReference type="ARBA" id="ARBA00007739"/>
    </source>
</evidence>
<evidence type="ECO:0000256" key="21">
    <source>
        <dbReference type="ARBA" id="ARBA00023268"/>
    </source>
</evidence>
<evidence type="ECO:0000256" key="17">
    <source>
        <dbReference type="ARBA" id="ARBA00022984"/>
    </source>
</evidence>
<proteinExistence type="inferred from homology"/>
<dbReference type="Gene3D" id="1.10.3810.10">
    <property type="entry name" value="Biosynthetic peptidoglycan transglycosylase-like"/>
    <property type="match status" value="1"/>
</dbReference>
<keyword evidence="15" id="KW-0133">Cell shape</keyword>
<evidence type="ECO:0000256" key="1">
    <source>
        <dbReference type="ARBA" id="ARBA00002624"/>
    </source>
</evidence>
<comment type="function">
    <text evidence="1">Cell wall formation. Synthesis of cross-linked peptidoglycan from the lipid intermediates. The enzyme has a penicillin-insensitive transglycosylase N-terminal domain (formation of linear glycan strands) and a penicillin-sensitive transpeptidase C-terminal domain (cross-linking of the peptide subunits).</text>
</comment>
<evidence type="ECO:0000256" key="15">
    <source>
        <dbReference type="ARBA" id="ARBA00022960"/>
    </source>
</evidence>
<keyword evidence="30" id="KW-1185">Reference proteome</keyword>
<evidence type="ECO:0000256" key="27">
    <source>
        <dbReference type="SAM" id="Phobius"/>
    </source>
</evidence>
<evidence type="ECO:0000256" key="12">
    <source>
        <dbReference type="ARBA" id="ARBA00022679"/>
    </source>
</evidence>
<dbReference type="PANTHER" id="PTHR32282">
    <property type="entry name" value="BINDING PROTEIN TRANSPEPTIDASE, PUTATIVE-RELATED"/>
    <property type="match status" value="1"/>
</dbReference>
<dbReference type="FunFam" id="1.10.3810.10:FF:000001">
    <property type="entry name" value="Penicillin-binding protein 1A"/>
    <property type="match status" value="1"/>
</dbReference>
<evidence type="ECO:0000256" key="19">
    <source>
        <dbReference type="ARBA" id="ARBA00023136"/>
    </source>
</evidence>
<keyword evidence="13 27" id="KW-0812">Transmembrane</keyword>
<comment type="catalytic activity">
    <reaction evidence="25">
        <text>[GlcNAc-(1-&gt;4)-Mur2Ac(oyl-L-Ala-gamma-D-Glu-L-Lys-D-Ala-D-Ala)](n)-di-trans,octa-cis-undecaprenyl diphosphate + beta-D-GlcNAc-(1-&gt;4)-Mur2Ac(oyl-L-Ala-gamma-D-Glu-L-Lys-D-Ala-D-Ala)-di-trans,octa-cis-undecaprenyl diphosphate = [GlcNAc-(1-&gt;4)-Mur2Ac(oyl-L-Ala-gamma-D-Glu-L-Lys-D-Ala-D-Ala)](n+1)-di-trans,octa-cis-undecaprenyl diphosphate + di-trans,octa-cis-undecaprenyl diphosphate + H(+)</text>
        <dbReference type="Rhea" id="RHEA:23708"/>
        <dbReference type="Rhea" id="RHEA-COMP:9602"/>
        <dbReference type="Rhea" id="RHEA-COMP:9603"/>
        <dbReference type="ChEBI" id="CHEBI:15378"/>
        <dbReference type="ChEBI" id="CHEBI:58405"/>
        <dbReference type="ChEBI" id="CHEBI:60033"/>
        <dbReference type="ChEBI" id="CHEBI:78435"/>
        <dbReference type="EC" id="2.4.99.28"/>
    </reaction>
</comment>
<keyword evidence="17" id="KW-0573">Peptidoglycan synthesis</keyword>
<dbReference type="GO" id="GO:0006508">
    <property type="term" value="P:proteolysis"/>
    <property type="evidence" value="ECO:0007669"/>
    <property type="project" value="UniProtKB-KW"/>
</dbReference>
<evidence type="ECO:0000256" key="13">
    <source>
        <dbReference type="ARBA" id="ARBA00022692"/>
    </source>
</evidence>
<dbReference type="EMBL" id="QLYR01000012">
    <property type="protein sequence ID" value="RAQ22489.1"/>
    <property type="molecule type" value="Genomic_DNA"/>
</dbReference>
<dbReference type="Proteomes" id="UP000249377">
    <property type="component" value="Unassembled WGS sequence"/>
</dbReference>
<comment type="caution">
    <text evidence="29">The sequence shown here is derived from an EMBL/GenBank/DDBJ whole genome shotgun (WGS) entry which is preliminary data.</text>
</comment>
<comment type="catalytic activity">
    <reaction evidence="23">
        <text>Preferential cleavage: (Ac)2-L-Lys-D-Ala-|-D-Ala. Also transpeptidation of peptidyl-alanyl moieties that are N-acyl substituents of D-alanine.</text>
        <dbReference type="EC" id="3.4.16.4"/>
    </reaction>
</comment>
<keyword evidence="19 27" id="KW-0472">Membrane</keyword>
<evidence type="ECO:0000256" key="6">
    <source>
        <dbReference type="ARBA" id="ARBA00012448"/>
    </source>
</evidence>
<dbReference type="EC" id="2.4.99.28" evidence="24"/>
<organism evidence="29 30">
    <name type="scientific">Hydrogeniiclostridium mannosilyticum</name>
    <dbReference type="NCBI Taxonomy" id="2764322"/>
    <lineage>
        <taxon>Bacteria</taxon>
        <taxon>Bacillati</taxon>
        <taxon>Bacillota</taxon>
        <taxon>Clostridia</taxon>
        <taxon>Eubacteriales</taxon>
        <taxon>Acutalibacteraceae</taxon>
        <taxon>Hydrogeniiclostridium</taxon>
    </lineage>
</organism>
<evidence type="ECO:0000256" key="4">
    <source>
        <dbReference type="ARBA" id="ARBA00007090"/>
    </source>
</evidence>
<evidence type="ECO:0000256" key="2">
    <source>
        <dbReference type="ARBA" id="ARBA00004401"/>
    </source>
</evidence>
<feature type="transmembrane region" description="Helical" evidence="27">
    <location>
        <begin position="6"/>
        <end position="27"/>
    </location>
</feature>
<evidence type="ECO:0000256" key="24">
    <source>
        <dbReference type="ARBA" id="ARBA00044770"/>
    </source>
</evidence>
<evidence type="ECO:0000256" key="11">
    <source>
        <dbReference type="ARBA" id="ARBA00022676"/>
    </source>
</evidence>
<evidence type="ECO:0000256" key="7">
    <source>
        <dbReference type="ARBA" id="ARBA00018638"/>
    </source>
</evidence>
<dbReference type="Pfam" id="PF00912">
    <property type="entry name" value="Transgly"/>
    <property type="match status" value="1"/>
</dbReference>
<comment type="pathway">
    <text evidence="3">Cell wall biogenesis; peptidoglycan biosynthesis.</text>
</comment>
<keyword evidence="8" id="KW-1003">Cell membrane</keyword>
<dbReference type="InterPro" id="IPR036950">
    <property type="entry name" value="PBP_transglycosylase"/>
</dbReference>
<dbReference type="InterPro" id="IPR001264">
    <property type="entry name" value="Glyco_trans_51"/>
</dbReference>
<name>A0A328UCA3_9FIRM</name>
<evidence type="ECO:0000256" key="3">
    <source>
        <dbReference type="ARBA" id="ARBA00004752"/>
    </source>
</evidence>
<dbReference type="InterPro" id="IPR050396">
    <property type="entry name" value="Glycosyltr_51/Transpeptidase"/>
</dbReference>
<evidence type="ECO:0000256" key="18">
    <source>
        <dbReference type="ARBA" id="ARBA00022989"/>
    </source>
</evidence>
<keyword evidence="14" id="KW-0378">Hydrolase</keyword>
<evidence type="ECO:0000256" key="25">
    <source>
        <dbReference type="ARBA" id="ARBA00049902"/>
    </source>
</evidence>
<evidence type="ECO:0000259" key="28">
    <source>
        <dbReference type="Pfam" id="PF00912"/>
    </source>
</evidence>
<evidence type="ECO:0000256" key="14">
    <source>
        <dbReference type="ARBA" id="ARBA00022801"/>
    </source>
</evidence>
<dbReference type="GO" id="GO:0009002">
    <property type="term" value="F:serine-type D-Ala-D-Ala carboxypeptidase activity"/>
    <property type="evidence" value="ECO:0007669"/>
    <property type="project" value="UniProtKB-EC"/>
</dbReference>
<evidence type="ECO:0000256" key="9">
    <source>
        <dbReference type="ARBA" id="ARBA00022645"/>
    </source>
</evidence>
<protein>
    <recommendedName>
        <fullName evidence="7">Penicillin-binding protein 1A</fullName>
        <ecNumber evidence="24">2.4.99.28</ecNumber>
        <ecNumber evidence="6">3.4.16.4</ecNumber>
    </recommendedName>
</protein>
<dbReference type="GO" id="GO:0008360">
    <property type="term" value="P:regulation of cell shape"/>
    <property type="evidence" value="ECO:0007669"/>
    <property type="project" value="UniProtKB-KW"/>
</dbReference>
<dbReference type="GO" id="GO:0071555">
    <property type="term" value="P:cell wall organization"/>
    <property type="evidence" value="ECO:0007669"/>
    <property type="project" value="UniProtKB-KW"/>
</dbReference>
<comment type="pathway">
    <text evidence="26">Glycan biosynthesis.</text>
</comment>
<evidence type="ECO:0000256" key="22">
    <source>
        <dbReference type="ARBA" id="ARBA00023316"/>
    </source>
</evidence>
<dbReference type="GO" id="GO:0008955">
    <property type="term" value="F:peptidoglycan glycosyltransferase activity"/>
    <property type="evidence" value="ECO:0007669"/>
    <property type="project" value="UniProtKB-EC"/>
</dbReference>
<evidence type="ECO:0000256" key="16">
    <source>
        <dbReference type="ARBA" id="ARBA00022968"/>
    </source>
</evidence>
<accession>A0A328UCA3</accession>
<keyword evidence="18 27" id="KW-1133">Transmembrane helix</keyword>
<evidence type="ECO:0000256" key="10">
    <source>
        <dbReference type="ARBA" id="ARBA00022670"/>
    </source>
</evidence>
<dbReference type="AlphaFoldDB" id="A0A328UCA3"/>
<keyword evidence="9" id="KW-0121">Carboxypeptidase</keyword>
<keyword evidence="21" id="KW-0511">Multifunctional enzyme</keyword>
<comment type="similarity">
    <text evidence="4">In the C-terminal section; belongs to the transpeptidase family.</text>
</comment>
<gene>
    <name evidence="29" type="ORF">DPQ25_12700</name>
</gene>
<dbReference type="RefSeq" id="WP_112333550.1">
    <property type="nucleotide sequence ID" value="NZ_JBKYJQ010000007.1"/>
</dbReference>
<evidence type="ECO:0000256" key="20">
    <source>
        <dbReference type="ARBA" id="ARBA00023251"/>
    </source>
</evidence>
<keyword evidence="12 29" id="KW-0808">Transferase</keyword>
<dbReference type="PANTHER" id="PTHR32282:SF33">
    <property type="entry name" value="PEPTIDOGLYCAN GLYCOSYLTRANSFERASE"/>
    <property type="match status" value="1"/>
</dbReference>
<dbReference type="UniPathway" id="UPA00219"/>
<dbReference type="EC" id="3.4.16.4" evidence="6"/>
<feature type="domain" description="Glycosyl transferase family 51" evidence="28">
    <location>
        <begin position="49"/>
        <end position="216"/>
    </location>
</feature>
<evidence type="ECO:0000256" key="26">
    <source>
        <dbReference type="ARBA" id="ARBA00060592"/>
    </source>
</evidence>
<sequence>MKIFRWIKWCVGLLLIVAIGTFVWLAFKGYEMYDQALKEASLEETVEKVRSKPNYTPLNALPKTYLDAVIAVEDHRFYKHGGIDPIAISRAVWNDIKAMSLVEGGSTITQQLAKNLFFTQKKEFTRKFAEIFMAFKIEHTYSKDEILELYLNSIYFGNGYYCVGDACEGYFGKTPREMTDSECTMLAGIPNAPSVYAPTVNPGLAKQRQKQVIKQMVERGYLTGEKAAAIAG</sequence>
<dbReference type="InterPro" id="IPR023346">
    <property type="entry name" value="Lysozyme-like_dom_sf"/>
</dbReference>
<dbReference type="SUPFAM" id="SSF53955">
    <property type="entry name" value="Lysozyme-like"/>
    <property type="match status" value="1"/>
</dbReference>